<proteinExistence type="predicted"/>
<dbReference type="AlphaFoldDB" id="A0A2G9Z9F1"/>
<sequence length="96" mass="11153">MSSIFRIWEKLRTQENLEFPGLTTYDVVNLIADAKRRAASQTSAEVIETGAWVIKAELDNAARAFPSCRSYNPVVKPRLVHLWRAIAYWSRFYYQV</sequence>
<dbReference type="Proteomes" id="UP000228812">
    <property type="component" value="Unassembled WGS sequence"/>
</dbReference>
<evidence type="ECO:0000313" key="2">
    <source>
        <dbReference type="Proteomes" id="UP000228812"/>
    </source>
</evidence>
<name>A0A2G9Z9F1_9BACT</name>
<evidence type="ECO:0000313" key="1">
    <source>
        <dbReference type="EMBL" id="PIP29792.1"/>
    </source>
</evidence>
<comment type="caution">
    <text evidence="1">The sequence shown here is derived from an EMBL/GenBank/DDBJ whole genome shotgun (WGS) entry which is preliminary data.</text>
</comment>
<gene>
    <name evidence="1" type="ORF">COX26_02280</name>
</gene>
<protein>
    <submittedName>
        <fullName evidence="1">Uncharacterized protein</fullName>
    </submittedName>
</protein>
<accession>A0A2G9Z9F1</accession>
<reference evidence="1 2" key="1">
    <citation type="submission" date="2017-09" db="EMBL/GenBank/DDBJ databases">
        <title>Depth-based differentiation of microbial function through sediment-hosted aquifers and enrichment of novel symbionts in the deep terrestrial subsurface.</title>
        <authorList>
            <person name="Probst A.J."/>
            <person name="Ladd B."/>
            <person name="Jarett J.K."/>
            <person name="Geller-Mcgrath D.E."/>
            <person name="Sieber C.M."/>
            <person name="Emerson J.B."/>
            <person name="Anantharaman K."/>
            <person name="Thomas B.C."/>
            <person name="Malmstrom R."/>
            <person name="Stieglmeier M."/>
            <person name="Klingl A."/>
            <person name="Woyke T."/>
            <person name="Ryan C.M."/>
            <person name="Banfield J.F."/>
        </authorList>
    </citation>
    <scope>NUCLEOTIDE SEQUENCE [LARGE SCALE GENOMIC DNA]</scope>
    <source>
        <strain evidence="1">CG23_combo_of_CG06-09_8_20_14_all_54_14</strain>
    </source>
</reference>
<dbReference type="EMBL" id="PCRZ01000037">
    <property type="protein sequence ID" value="PIP29792.1"/>
    <property type="molecule type" value="Genomic_DNA"/>
</dbReference>
<organism evidence="1 2">
    <name type="scientific">Candidatus Jorgensenbacteria bacterium CG23_combo_of_CG06-09_8_20_14_all_54_14</name>
    <dbReference type="NCBI Taxonomy" id="1974595"/>
    <lineage>
        <taxon>Bacteria</taxon>
        <taxon>Candidatus Joergenseniibacteriota</taxon>
    </lineage>
</organism>